<keyword evidence="9" id="KW-0325">Glycoprotein</keyword>
<evidence type="ECO:0000256" key="1">
    <source>
        <dbReference type="ARBA" id="ARBA00005325"/>
    </source>
</evidence>
<dbReference type="InterPro" id="IPR036852">
    <property type="entry name" value="Peptidase_S8/S53_dom_sf"/>
</dbReference>
<evidence type="ECO:0000313" key="13">
    <source>
        <dbReference type="EMBL" id="KHJ97659.1"/>
    </source>
</evidence>
<dbReference type="GO" id="GO:0016486">
    <property type="term" value="P:peptide hormone processing"/>
    <property type="evidence" value="ECO:0007669"/>
    <property type="project" value="TreeGrafter"/>
</dbReference>
<dbReference type="OrthoDB" id="300641at2759"/>
<name>A0A0B1TKC1_OESDE</name>
<proteinExistence type="inferred from homology"/>
<evidence type="ECO:0000256" key="8">
    <source>
        <dbReference type="ARBA" id="ARBA00023145"/>
    </source>
</evidence>
<evidence type="ECO:0000256" key="10">
    <source>
        <dbReference type="PROSITE-ProRule" id="PRU01240"/>
    </source>
</evidence>
<keyword evidence="8" id="KW-0865">Zymogen</keyword>
<evidence type="ECO:0000256" key="3">
    <source>
        <dbReference type="ARBA" id="ARBA00022685"/>
    </source>
</evidence>
<keyword evidence="2" id="KW-0645">Protease</keyword>
<evidence type="ECO:0000313" key="14">
    <source>
        <dbReference type="Proteomes" id="UP000053660"/>
    </source>
</evidence>
<feature type="domain" description="P/Homo B" evidence="12">
    <location>
        <begin position="94"/>
        <end position="236"/>
    </location>
</feature>
<feature type="region of interest" description="Disordered" evidence="11">
    <location>
        <begin position="206"/>
        <end position="254"/>
    </location>
</feature>
<sequence>MIVTTELHHACTNTHNGTSASAPLAAGIVALTLEANPDLTWRDLQPRQPNSFQHIVIRAAKPINLRAGDWVINGVGRNVSHSFDYGLMDAGAMVQLARNWTTAPEQHKCRQFYPSRFNGCAGSPDEQVVHLEHVQAIITLKVPKRGDIQIYLTSPSGTRSTLLTKRDRDTSRAGFIEWAFMTTHSWAELAAGLWTLEVDKDGMGRRRAREVGPGDVRHRGRDNAVRRRSQLGPDGAVLGPHRGGPQGGRAARGLPLAALWP</sequence>
<feature type="compositionally biased region" description="Basic and acidic residues" evidence="11">
    <location>
        <begin position="206"/>
        <end position="225"/>
    </location>
</feature>
<dbReference type="AlphaFoldDB" id="A0A0B1TKC1"/>
<keyword evidence="5" id="KW-0378">Hydrolase</keyword>
<protein>
    <submittedName>
        <fullName evidence="13">Convertase P-domain protein</fullName>
    </submittedName>
</protein>
<dbReference type="EMBL" id="KN549418">
    <property type="protein sequence ID" value="KHJ97659.1"/>
    <property type="molecule type" value="Genomic_DNA"/>
</dbReference>
<dbReference type="GO" id="GO:0005802">
    <property type="term" value="C:trans-Golgi network"/>
    <property type="evidence" value="ECO:0007669"/>
    <property type="project" value="TreeGrafter"/>
</dbReference>
<organism evidence="13 14">
    <name type="scientific">Oesophagostomum dentatum</name>
    <name type="common">Nodular worm</name>
    <dbReference type="NCBI Taxonomy" id="61180"/>
    <lineage>
        <taxon>Eukaryota</taxon>
        <taxon>Metazoa</taxon>
        <taxon>Ecdysozoa</taxon>
        <taxon>Nematoda</taxon>
        <taxon>Chromadorea</taxon>
        <taxon>Rhabditida</taxon>
        <taxon>Rhabditina</taxon>
        <taxon>Rhabditomorpha</taxon>
        <taxon>Strongyloidea</taxon>
        <taxon>Strongylidae</taxon>
        <taxon>Oesophagostomum</taxon>
    </lineage>
</organism>
<evidence type="ECO:0000256" key="7">
    <source>
        <dbReference type="ARBA" id="ARBA00022837"/>
    </source>
</evidence>
<dbReference type="Pfam" id="PF00082">
    <property type="entry name" value="Peptidase_S8"/>
    <property type="match status" value="1"/>
</dbReference>
<dbReference type="Gene3D" id="3.40.50.200">
    <property type="entry name" value="Peptidase S8/S53 domain"/>
    <property type="match status" value="1"/>
</dbReference>
<evidence type="ECO:0000256" key="4">
    <source>
        <dbReference type="ARBA" id="ARBA00022729"/>
    </source>
</evidence>
<dbReference type="InterPro" id="IPR000209">
    <property type="entry name" value="Peptidase_S8/S53_dom"/>
</dbReference>
<evidence type="ECO:0000256" key="5">
    <source>
        <dbReference type="ARBA" id="ARBA00022801"/>
    </source>
</evidence>
<keyword evidence="3" id="KW-0165">Cleavage on pair of basic residues</keyword>
<dbReference type="PANTHER" id="PTHR42884:SF3">
    <property type="entry name" value="FURIN-LIKE PROTEASE 1, ISOFORMS 1_1-X_2"/>
    <property type="match status" value="1"/>
</dbReference>
<gene>
    <name evidence="13" type="ORF">OESDEN_02365</name>
</gene>
<dbReference type="Proteomes" id="UP000053660">
    <property type="component" value="Unassembled WGS sequence"/>
</dbReference>
<dbReference type="PANTHER" id="PTHR42884">
    <property type="entry name" value="PROPROTEIN CONVERTASE SUBTILISIN/KEXIN-RELATED"/>
    <property type="match status" value="1"/>
</dbReference>
<dbReference type="InterPro" id="IPR023828">
    <property type="entry name" value="Peptidase_S8_Ser-AS"/>
</dbReference>
<comment type="caution">
    <text evidence="10">Lacks conserved residue(s) required for the propagation of feature annotation.</text>
</comment>
<keyword evidence="6" id="KW-0720">Serine protease</keyword>
<evidence type="ECO:0000256" key="11">
    <source>
        <dbReference type="SAM" id="MobiDB-lite"/>
    </source>
</evidence>
<dbReference type="PROSITE" id="PS00138">
    <property type="entry name" value="SUBTILASE_SER"/>
    <property type="match status" value="1"/>
</dbReference>
<dbReference type="GO" id="GO:0004252">
    <property type="term" value="F:serine-type endopeptidase activity"/>
    <property type="evidence" value="ECO:0007669"/>
    <property type="project" value="InterPro"/>
</dbReference>
<keyword evidence="14" id="KW-1185">Reference proteome</keyword>
<dbReference type="SUPFAM" id="SSF52743">
    <property type="entry name" value="Subtilisin-like"/>
    <property type="match status" value="1"/>
</dbReference>
<evidence type="ECO:0000256" key="9">
    <source>
        <dbReference type="ARBA" id="ARBA00023180"/>
    </source>
</evidence>
<dbReference type="InterPro" id="IPR008979">
    <property type="entry name" value="Galactose-bd-like_sf"/>
</dbReference>
<dbReference type="GO" id="GO:0000139">
    <property type="term" value="C:Golgi membrane"/>
    <property type="evidence" value="ECO:0007669"/>
    <property type="project" value="TreeGrafter"/>
</dbReference>
<dbReference type="Pfam" id="PF01483">
    <property type="entry name" value="P_proprotein"/>
    <property type="match status" value="1"/>
</dbReference>
<dbReference type="SUPFAM" id="SSF49785">
    <property type="entry name" value="Galactose-binding domain-like"/>
    <property type="match status" value="1"/>
</dbReference>
<evidence type="ECO:0000259" key="12">
    <source>
        <dbReference type="PROSITE" id="PS51829"/>
    </source>
</evidence>
<dbReference type="InterPro" id="IPR002884">
    <property type="entry name" value="P_dom"/>
</dbReference>
<dbReference type="PROSITE" id="PS51892">
    <property type="entry name" value="SUBTILASE"/>
    <property type="match status" value="1"/>
</dbReference>
<dbReference type="Gene3D" id="2.60.120.260">
    <property type="entry name" value="Galactose-binding domain-like"/>
    <property type="match status" value="1"/>
</dbReference>
<reference evidence="13 14" key="1">
    <citation type="submission" date="2014-03" db="EMBL/GenBank/DDBJ databases">
        <title>Draft genome of the hookworm Oesophagostomum dentatum.</title>
        <authorList>
            <person name="Mitreva M."/>
        </authorList>
    </citation>
    <scope>NUCLEOTIDE SEQUENCE [LARGE SCALE GENOMIC DNA]</scope>
    <source>
        <strain evidence="13 14">OD-Hann</strain>
    </source>
</reference>
<dbReference type="PROSITE" id="PS51829">
    <property type="entry name" value="P_HOMO_B"/>
    <property type="match status" value="1"/>
</dbReference>
<dbReference type="FunFam" id="2.60.120.260:FF:000006">
    <property type="entry name" value="Proprotein convertase subtilisin/kexin type 5"/>
    <property type="match status" value="1"/>
</dbReference>
<keyword evidence="4" id="KW-0732">Signal</keyword>
<keyword evidence="7" id="KW-0106">Calcium</keyword>
<accession>A0A0B1TKC1</accession>
<comment type="similarity">
    <text evidence="1">Belongs to the peptidase S8 family. Furin subfamily.</text>
</comment>
<evidence type="ECO:0000256" key="6">
    <source>
        <dbReference type="ARBA" id="ARBA00022825"/>
    </source>
</evidence>
<evidence type="ECO:0000256" key="2">
    <source>
        <dbReference type="ARBA" id="ARBA00022670"/>
    </source>
</evidence>